<keyword evidence="3 4" id="KW-0658">Purine biosynthesis</keyword>
<comment type="similarity">
    <text evidence="4">Belongs to the GART family.</text>
</comment>
<name>A0A1H7PJG8_9BURK</name>
<dbReference type="InterPro" id="IPR002376">
    <property type="entry name" value="Formyl_transf_N"/>
</dbReference>
<dbReference type="InterPro" id="IPR004607">
    <property type="entry name" value="GART"/>
</dbReference>
<proteinExistence type="inferred from homology"/>
<gene>
    <name evidence="4" type="primary">purN</name>
    <name evidence="7" type="ORF">SAMN05192542_10714</name>
</gene>
<dbReference type="GO" id="GO:0006189">
    <property type="term" value="P:'de novo' IMP biosynthetic process"/>
    <property type="evidence" value="ECO:0007669"/>
    <property type="project" value="UniProtKB-UniRule"/>
</dbReference>
<dbReference type="Pfam" id="PF00551">
    <property type="entry name" value="Formyl_trans_N"/>
    <property type="match status" value="1"/>
</dbReference>
<dbReference type="GO" id="GO:0005829">
    <property type="term" value="C:cytosol"/>
    <property type="evidence" value="ECO:0007669"/>
    <property type="project" value="TreeGrafter"/>
</dbReference>
<dbReference type="HAMAP" id="MF_01930">
    <property type="entry name" value="PurN"/>
    <property type="match status" value="1"/>
</dbReference>
<dbReference type="PIRSF" id="PIRSF036480">
    <property type="entry name" value="FormyFH4_hydr"/>
    <property type="match status" value="1"/>
</dbReference>
<dbReference type="Proteomes" id="UP000199120">
    <property type="component" value="Unassembled WGS sequence"/>
</dbReference>
<feature type="binding site" evidence="4">
    <location>
        <position position="107"/>
    </location>
    <ligand>
        <name>(6R)-10-formyltetrahydrofolate</name>
        <dbReference type="ChEBI" id="CHEBI:195366"/>
    </ligand>
</feature>
<dbReference type="RefSeq" id="WP_090542758.1">
    <property type="nucleotide sequence ID" value="NZ_FNSR01000001.1"/>
</dbReference>
<dbReference type="CDD" id="cd08645">
    <property type="entry name" value="FMT_core_GART"/>
    <property type="match status" value="1"/>
</dbReference>
<dbReference type="GO" id="GO:0004644">
    <property type="term" value="F:phosphoribosylglycinamide formyltransferase activity"/>
    <property type="evidence" value="ECO:0007669"/>
    <property type="project" value="UniProtKB-UniRule"/>
</dbReference>
<dbReference type="EC" id="2.1.2.2" evidence="4"/>
<feature type="domain" description="Formyl transferase N-terminal" evidence="6">
    <location>
        <begin position="2"/>
        <end position="182"/>
    </location>
</feature>
<evidence type="ECO:0000313" key="8">
    <source>
        <dbReference type="Proteomes" id="UP000199120"/>
    </source>
</evidence>
<evidence type="ECO:0000256" key="4">
    <source>
        <dbReference type="HAMAP-Rule" id="MF_01930"/>
    </source>
</evidence>
<comment type="pathway">
    <text evidence="1 4">Purine metabolism; IMP biosynthesis via de novo pathway; N(2)-formyl-N(1)-(5-phospho-D-ribosyl)glycinamide from N(1)-(5-phospho-D-ribosyl)glycinamide (10-formyl THF route): step 1/1.</text>
</comment>
<keyword evidence="8" id="KW-1185">Reference proteome</keyword>
<dbReference type="PANTHER" id="PTHR43369">
    <property type="entry name" value="PHOSPHORIBOSYLGLYCINAMIDE FORMYLTRANSFERASE"/>
    <property type="match status" value="1"/>
</dbReference>
<reference evidence="8" key="1">
    <citation type="submission" date="2016-10" db="EMBL/GenBank/DDBJ databases">
        <authorList>
            <person name="Varghese N."/>
            <person name="Submissions S."/>
        </authorList>
    </citation>
    <scope>NUCLEOTIDE SEQUENCE [LARGE SCALE GENOMIC DNA]</scope>
    <source>
        <strain evidence="8">LMG 26416</strain>
    </source>
</reference>
<dbReference type="PANTHER" id="PTHR43369:SF2">
    <property type="entry name" value="PHOSPHORIBOSYLGLYCINAMIDE FORMYLTRANSFERASE"/>
    <property type="match status" value="1"/>
</dbReference>
<evidence type="ECO:0000256" key="2">
    <source>
        <dbReference type="ARBA" id="ARBA00022679"/>
    </source>
</evidence>
<feature type="binding site" evidence="4">
    <location>
        <begin position="12"/>
        <end position="14"/>
    </location>
    <ligand>
        <name>N(1)-(5-phospho-beta-D-ribosyl)glycinamide</name>
        <dbReference type="ChEBI" id="CHEBI:143788"/>
    </ligand>
</feature>
<sequence length="239" mass="25466">MKNLVILISGRGSNMEAIVRACERERWPARVAAVIANRPDAAGLAFAASHGITTAVVDHRPYPDRAAFDAALAAEIDRFAPDLVVLAGFMRVLTDGFVERYAGRMLNVHPSLLPSFPGLKTHQQALDAGVRVHGATVHFVTPRLDHGPIVAQAAVPVRPGDDAATLAARVLETEHLIYPRAVRWFVDGRLASDGMRVTLAPAQQAGSPASPDPSPDQSGPQWLFLDEANRAGHTAGEGA</sequence>
<feature type="binding site" evidence="4">
    <location>
        <position position="65"/>
    </location>
    <ligand>
        <name>(6R)-10-formyltetrahydrofolate</name>
        <dbReference type="ChEBI" id="CHEBI:195366"/>
    </ligand>
</feature>
<comment type="caution">
    <text evidence="4">Lacks conserved residue(s) required for the propagation of feature annotation.</text>
</comment>
<dbReference type="UniPathway" id="UPA00074">
    <property type="reaction ID" value="UER00126"/>
</dbReference>
<evidence type="ECO:0000313" key="7">
    <source>
        <dbReference type="EMBL" id="SEL35739.1"/>
    </source>
</evidence>
<dbReference type="SUPFAM" id="SSF53328">
    <property type="entry name" value="Formyltransferase"/>
    <property type="match status" value="1"/>
</dbReference>
<comment type="function">
    <text evidence="4">Catalyzes the transfer of a formyl group from 10-formyltetrahydrofolate to 5-phospho-ribosyl-glycinamide (GAR), producing 5-phospho-ribosyl-N-formylglycinamide (FGAR) and tetrahydrofolate.</text>
</comment>
<dbReference type="OrthoDB" id="9806170at2"/>
<dbReference type="AlphaFoldDB" id="A0A1H7PJG8"/>
<feature type="site" description="Raises pKa of active site His" evidence="4">
    <location>
        <position position="145"/>
    </location>
</feature>
<feature type="region of interest" description="Disordered" evidence="5">
    <location>
        <begin position="202"/>
        <end position="239"/>
    </location>
</feature>
<dbReference type="EMBL" id="FOAJ01000007">
    <property type="protein sequence ID" value="SEL35739.1"/>
    <property type="molecule type" value="Genomic_DNA"/>
</dbReference>
<accession>A0A1H7PJG8</accession>
<protein>
    <recommendedName>
        <fullName evidence="4">Phosphoribosylglycinamide formyltransferase</fullName>
        <ecNumber evidence="4">2.1.2.2</ecNumber>
    </recommendedName>
    <alternativeName>
        <fullName evidence="4">5'-phosphoribosylglycinamide transformylase</fullName>
    </alternativeName>
    <alternativeName>
        <fullName evidence="4">GAR transformylase</fullName>
        <shortName evidence="4">GART</shortName>
    </alternativeName>
</protein>
<keyword evidence="2 4" id="KW-0808">Transferase</keyword>
<organism evidence="7 8">
    <name type="scientific">Paraburkholderia caballeronis</name>
    <dbReference type="NCBI Taxonomy" id="416943"/>
    <lineage>
        <taxon>Bacteria</taxon>
        <taxon>Pseudomonadati</taxon>
        <taxon>Pseudomonadota</taxon>
        <taxon>Betaproteobacteria</taxon>
        <taxon>Burkholderiales</taxon>
        <taxon>Burkholderiaceae</taxon>
        <taxon>Paraburkholderia</taxon>
    </lineage>
</organism>
<evidence type="ECO:0000256" key="5">
    <source>
        <dbReference type="SAM" id="MobiDB-lite"/>
    </source>
</evidence>
<dbReference type="NCBIfam" id="TIGR00639">
    <property type="entry name" value="PurN"/>
    <property type="match status" value="1"/>
</dbReference>
<feature type="compositionally biased region" description="Low complexity" evidence="5">
    <location>
        <begin position="202"/>
        <end position="221"/>
    </location>
</feature>
<evidence type="ECO:0000256" key="3">
    <source>
        <dbReference type="ARBA" id="ARBA00022755"/>
    </source>
</evidence>
<dbReference type="STRING" id="416943.SAMN05445871_0988"/>
<evidence type="ECO:0000256" key="1">
    <source>
        <dbReference type="ARBA" id="ARBA00005054"/>
    </source>
</evidence>
<dbReference type="InterPro" id="IPR036477">
    <property type="entry name" value="Formyl_transf_N_sf"/>
</dbReference>
<comment type="catalytic activity">
    <reaction evidence="4">
        <text>N(1)-(5-phospho-beta-D-ribosyl)glycinamide + (6R)-10-formyltetrahydrofolate = N(2)-formyl-N(1)-(5-phospho-beta-D-ribosyl)glycinamide + (6S)-5,6,7,8-tetrahydrofolate + H(+)</text>
        <dbReference type="Rhea" id="RHEA:15053"/>
        <dbReference type="ChEBI" id="CHEBI:15378"/>
        <dbReference type="ChEBI" id="CHEBI:57453"/>
        <dbReference type="ChEBI" id="CHEBI:143788"/>
        <dbReference type="ChEBI" id="CHEBI:147286"/>
        <dbReference type="ChEBI" id="CHEBI:195366"/>
        <dbReference type="EC" id="2.1.2.2"/>
    </reaction>
</comment>
<dbReference type="Gene3D" id="3.40.50.170">
    <property type="entry name" value="Formyl transferase, N-terminal domain"/>
    <property type="match status" value="1"/>
</dbReference>
<evidence type="ECO:0000259" key="6">
    <source>
        <dbReference type="Pfam" id="PF00551"/>
    </source>
</evidence>
<feature type="active site" description="Proton donor" evidence="4">
    <location>
        <position position="109"/>
    </location>
</feature>